<keyword evidence="8" id="KW-1185">Reference proteome</keyword>
<dbReference type="STRING" id="4829.A0A168PSL1"/>
<keyword evidence="4 6" id="KW-1133">Transmembrane helix</keyword>
<dbReference type="OrthoDB" id="5620at2759"/>
<dbReference type="Proteomes" id="UP000078561">
    <property type="component" value="Unassembled WGS sequence"/>
</dbReference>
<dbReference type="PANTHER" id="PTHR12668:SF53">
    <property type="entry name" value="TMEM14 PROTEIN HOMOLOG YJR085C"/>
    <property type="match status" value="1"/>
</dbReference>
<reference evidence="7" key="1">
    <citation type="submission" date="2016-04" db="EMBL/GenBank/DDBJ databases">
        <authorList>
            <person name="Evans L.H."/>
            <person name="Alamgir A."/>
            <person name="Owens N."/>
            <person name="Weber N.D."/>
            <person name="Virtaneva K."/>
            <person name="Barbian K."/>
            <person name="Babar A."/>
            <person name="Rosenke K."/>
        </authorList>
    </citation>
    <scope>NUCLEOTIDE SEQUENCE [LARGE SCALE GENOMIC DNA]</scope>
    <source>
        <strain evidence="7">CBS 101.48</strain>
    </source>
</reference>
<dbReference type="InterPro" id="IPR044890">
    <property type="entry name" value="TMEM14_sf"/>
</dbReference>
<protein>
    <recommendedName>
        <fullName evidence="9">Transmembrane protein 14C</fullName>
    </recommendedName>
</protein>
<dbReference type="OMA" id="ALATWYY"/>
<dbReference type="GO" id="GO:0016020">
    <property type="term" value="C:membrane"/>
    <property type="evidence" value="ECO:0007669"/>
    <property type="project" value="UniProtKB-SubCell"/>
</dbReference>
<name>A0A168PSL1_ABSGL</name>
<accession>A0A168PSL1</accession>
<dbReference type="AlphaFoldDB" id="A0A168PSL1"/>
<gene>
    <name evidence="7" type="primary">ABSGL_08722.1 scaffold 10421</name>
</gene>
<proteinExistence type="inferred from homology"/>
<comment type="subcellular location">
    <subcellularLocation>
        <location evidence="1">Membrane</location>
    </subcellularLocation>
</comment>
<evidence type="ECO:0000256" key="6">
    <source>
        <dbReference type="SAM" id="Phobius"/>
    </source>
</evidence>
<evidence type="ECO:0000256" key="5">
    <source>
        <dbReference type="ARBA" id="ARBA00023136"/>
    </source>
</evidence>
<keyword evidence="3 6" id="KW-0812">Transmembrane</keyword>
<dbReference type="Pfam" id="PF03647">
    <property type="entry name" value="Tmemb_14"/>
    <property type="match status" value="1"/>
</dbReference>
<evidence type="ECO:0000256" key="4">
    <source>
        <dbReference type="ARBA" id="ARBA00022989"/>
    </source>
</evidence>
<dbReference type="FunCoup" id="A0A168PSL1">
    <property type="interactions" value="32"/>
</dbReference>
<dbReference type="InParanoid" id="A0A168PSL1"/>
<comment type="similarity">
    <text evidence="2">Belongs to the TMEM14 family.</text>
</comment>
<evidence type="ECO:0000256" key="1">
    <source>
        <dbReference type="ARBA" id="ARBA00004370"/>
    </source>
</evidence>
<keyword evidence="5 6" id="KW-0472">Membrane</keyword>
<evidence type="ECO:0000313" key="8">
    <source>
        <dbReference type="Proteomes" id="UP000078561"/>
    </source>
</evidence>
<evidence type="ECO:0000256" key="2">
    <source>
        <dbReference type="ARBA" id="ARBA00007590"/>
    </source>
</evidence>
<dbReference type="PANTHER" id="PTHR12668">
    <property type="entry name" value="TRANSMEMBRANE PROTEIN 14, 15"/>
    <property type="match status" value="1"/>
</dbReference>
<evidence type="ECO:0000313" key="7">
    <source>
        <dbReference type="EMBL" id="SAM02906.1"/>
    </source>
</evidence>
<organism evidence="7">
    <name type="scientific">Absidia glauca</name>
    <name type="common">Pin mould</name>
    <dbReference type="NCBI Taxonomy" id="4829"/>
    <lineage>
        <taxon>Eukaryota</taxon>
        <taxon>Fungi</taxon>
        <taxon>Fungi incertae sedis</taxon>
        <taxon>Mucoromycota</taxon>
        <taxon>Mucoromycotina</taxon>
        <taxon>Mucoromycetes</taxon>
        <taxon>Mucorales</taxon>
        <taxon>Cunninghamellaceae</taxon>
        <taxon>Absidia</taxon>
    </lineage>
</organism>
<dbReference type="Gene3D" id="1.10.10.1740">
    <property type="entry name" value="Transmembrane protein 14-like"/>
    <property type="match status" value="1"/>
</dbReference>
<dbReference type="InterPro" id="IPR005349">
    <property type="entry name" value="TMEM14"/>
</dbReference>
<sequence>MSHHTAYSMSALCVTGGIAGFARTKSLPSLFAGIGIGGLYGVAGYLIGENANGGHELAVGTSVLLTGAMLPRAIKTRKPLPIALAVTSLAAGAYYTKKVIDYA</sequence>
<dbReference type="EMBL" id="LT554016">
    <property type="protein sequence ID" value="SAM02906.1"/>
    <property type="molecule type" value="Genomic_DNA"/>
</dbReference>
<feature type="transmembrane region" description="Helical" evidence="6">
    <location>
        <begin position="29"/>
        <end position="47"/>
    </location>
</feature>
<evidence type="ECO:0000256" key="3">
    <source>
        <dbReference type="ARBA" id="ARBA00022692"/>
    </source>
</evidence>
<evidence type="ECO:0008006" key="9">
    <source>
        <dbReference type="Google" id="ProtNLM"/>
    </source>
</evidence>